<dbReference type="OrthoDB" id="6628455at2"/>
<evidence type="ECO:0000313" key="2">
    <source>
        <dbReference type="EMBL" id="STC83604.1"/>
    </source>
</evidence>
<name>A0A376D715_9GAMM</name>
<dbReference type="EMBL" id="UFXZ01000001">
    <property type="protein sequence ID" value="STC83604.1"/>
    <property type="molecule type" value="Genomic_DNA"/>
</dbReference>
<keyword evidence="1" id="KW-0812">Transmembrane</keyword>
<keyword evidence="1" id="KW-0472">Membrane</keyword>
<evidence type="ECO:0000313" key="3">
    <source>
        <dbReference type="Proteomes" id="UP000255248"/>
    </source>
</evidence>
<dbReference type="RefSeq" id="WP_024523965.1">
    <property type="nucleotide sequence ID" value="NZ_CP065626.1"/>
</dbReference>
<sequence length="149" mass="16571">MDDEINADNEELAPMVDGLSGALCILILVSSVFMLSSSDLLVESDGGAFKIRDSYVEFDKKTIHYEAVVSLSATDLYQLRKHFIDSGKKKIVLYGAVASSVKSFREKNTYNLLKTYADLKLPSNIEVMFKVGDISLCDKSTSCIYWGFD</sequence>
<evidence type="ECO:0000256" key="1">
    <source>
        <dbReference type="SAM" id="Phobius"/>
    </source>
</evidence>
<protein>
    <submittedName>
        <fullName evidence="2">Uncharacterized protein</fullName>
    </submittedName>
</protein>
<gene>
    <name evidence="2" type="ORF">NCTC12121_00348</name>
</gene>
<organism evidence="2 3">
    <name type="scientific">Edwardsiella hoshinae</name>
    <dbReference type="NCBI Taxonomy" id="93378"/>
    <lineage>
        <taxon>Bacteria</taxon>
        <taxon>Pseudomonadati</taxon>
        <taxon>Pseudomonadota</taxon>
        <taxon>Gammaproteobacteria</taxon>
        <taxon>Enterobacterales</taxon>
        <taxon>Hafniaceae</taxon>
        <taxon>Edwardsiella</taxon>
    </lineage>
</organism>
<keyword evidence="1" id="KW-1133">Transmembrane helix</keyword>
<proteinExistence type="predicted"/>
<dbReference type="Proteomes" id="UP000255248">
    <property type="component" value="Unassembled WGS sequence"/>
</dbReference>
<dbReference type="AlphaFoldDB" id="A0A376D715"/>
<dbReference type="STRING" id="93378.A9798_01675"/>
<accession>A0A376D715</accession>
<reference evidence="2 3" key="1">
    <citation type="submission" date="2018-06" db="EMBL/GenBank/DDBJ databases">
        <authorList>
            <consortium name="Pathogen Informatics"/>
            <person name="Doyle S."/>
        </authorList>
    </citation>
    <scope>NUCLEOTIDE SEQUENCE [LARGE SCALE GENOMIC DNA]</scope>
    <source>
        <strain evidence="2 3">NCTC12121</strain>
    </source>
</reference>
<feature type="transmembrane region" description="Helical" evidence="1">
    <location>
        <begin position="20"/>
        <end position="42"/>
    </location>
</feature>